<dbReference type="HAMAP" id="MF_02066">
    <property type="entry name" value="CpoB"/>
    <property type="match status" value="1"/>
</dbReference>
<dbReference type="AlphaFoldDB" id="A0A844CRQ6"/>
<organism evidence="2 3">
    <name type="scientific">Roseovarius bejariae</name>
    <dbReference type="NCBI Taxonomy" id="2576383"/>
    <lineage>
        <taxon>Bacteria</taxon>
        <taxon>Pseudomonadati</taxon>
        <taxon>Pseudomonadota</taxon>
        <taxon>Alphaproteobacteria</taxon>
        <taxon>Rhodobacterales</taxon>
        <taxon>Roseobacteraceae</taxon>
        <taxon>Roseovarius</taxon>
    </lineage>
</organism>
<comment type="subcellular location">
    <subcellularLocation>
        <location evidence="1">Periplasm</location>
    </subcellularLocation>
</comment>
<dbReference type="Pfam" id="PF13174">
    <property type="entry name" value="TPR_6"/>
    <property type="match status" value="1"/>
</dbReference>
<comment type="similarity">
    <text evidence="1">Belongs to the CpoB family.</text>
</comment>
<keyword evidence="3" id="KW-1185">Reference proteome</keyword>
<dbReference type="OrthoDB" id="9763909at2"/>
<evidence type="ECO:0000313" key="2">
    <source>
        <dbReference type="EMBL" id="MRU16135.1"/>
    </source>
</evidence>
<gene>
    <name evidence="2" type="primary">ybgF</name>
    <name evidence="1" type="synonym">cpoB</name>
    <name evidence="2" type="ORF">FDP25_11905</name>
</gene>
<keyword evidence="1" id="KW-0131">Cell cycle</keyword>
<dbReference type="InterPro" id="IPR011990">
    <property type="entry name" value="TPR-like_helical_dom_sf"/>
</dbReference>
<dbReference type="Gene3D" id="1.25.40.10">
    <property type="entry name" value="Tetratricopeptide repeat domain"/>
    <property type="match status" value="1"/>
</dbReference>
<comment type="caution">
    <text evidence="2">The sequence shown here is derived from an EMBL/GenBank/DDBJ whole genome shotgun (WGS) entry which is preliminary data.</text>
</comment>
<dbReference type="SUPFAM" id="SSF48452">
    <property type="entry name" value="TPR-like"/>
    <property type="match status" value="1"/>
</dbReference>
<keyword evidence="1" id="KW-0732">Signal</keyword>
<dbReference type="GO" id="GO:0030288">
    <property type="term" value="C:outer membrane-bounded periplasmic space"/>
    <property type="evidence" value="ECO:0007669"/>
    <property type="project" value="UniProtKB-UniRule"/>
</dbReference>
<dbReference type="EMBL" id="SZWE01000001">
    <property type="protein sequence ID" value="MRU16135.1"/>
    <property type="molecule type" value="Genomic_DNA"/>
</dbReference>
<dbReference type="InterPro" id="IPR014162">
    <property type="entry name" value="CpoB_C"/>
</dbReference>
<feature type="coiled-coil region" evidence="1">
    <location>
        <begin position="29"/>
        <end position="96"/>
    </location>
</feature>
<keyword evidence="1" id="KW-0175">Coiled coil</keyword>
<keyword evidence="1" id="KW-0574">Periplasm</keyword>
<dbReference type="Proteomes" id="UP000564704">
    <property type="component" value="Unassembled WGS sequence"/>
</dbReference>
<feature type="signal peptide" evidence="1">
    <location>
        <begin position="1"/>
        <end position="22"/>
    </location>
</feature>
<dbReference type="NCBIfam" id="TIGR02795">
    <property type="entry name" value="tol_pal_ybgF"/>
    <property type="match status" value="1"/>
</dbReference>
<accession>A0A844CRQ6</accession>
<comment type="function">
    <text evidence="1">Mediates coordination of peptidoglycan synthesis and outer membrane constriction during cell division.</text>
</comment>
<dbReference type="GO" id="GO:0043093">
    <property type="term" value="P:FtsZ-dependent cytokinesis"/>
    <property type="evidence" value="ECO:0007669"/>
    <property type="project" value="UniProtKB-UniRule"/>
</dbReference>
<sequence length="281" mass="29663" precursor="true">MQRFIRIFGFCVLVALPGFVAAQERTETLADIRQELSVLYVEIQKLKRELNTTGGAGGLSSGGSLLNRVNAIEGELQRLTSKTEELEFRVNRVAEDGANRVGDLEFRLCELEEDCDIGSLGESTTLGGIDTATGGDGAAPLPDANTGDGDQLQMAVAEQSDFDAAKAAMDAGSYEAAAEKFAAFRSTYPGGPLTGKAGLLQGESLEGAGQLTQAARVYLDLFSADPNGAVAPQALFRLGRSLGRLGKTEEGCVTLAEVETRFPESDAVLEAQSSMRNLGCQ</sequence>
<dbReference type="InterPro" id="IPR034706">
    <property type="entry name" value="CpoB"/>
</dbReference>
<feature type="chain" id="PRO_5033181180" description="Cell division coordinator CpoB" evidence="1">
    <location>
        <begin position="23"/>
        <end position="281"/>
    </location>
</feature>
<keyword evidence="1" id="KW-0132">Cell division</keyword>
<dbReference type="InterPro" id="IPR019734">
    <property type="entry name" value="TPR_rpt"/>
</dbReference>
<reference evidence="2 3" key="1">
    <citation type="submission" date="2019-05" db="EMBL/GenBank/DDBJ databases">
        <title>Roseovarius bejariae sp. nov., a moderately halophylic bacterium isolated from a saline soil in Rambla Salada (Murcia).</title>
        <authorList>
            <person name="Castro D.J."/>
            <person name="Gomez-Altuve A."/>
            <person name="Reina J.C."/>
            <person name="Rodriguez M."/>
            <person name="Sampedro I."/>
            <person name="Llamas I."/>
            <person name="Martinez-Checa F."/>
        </authorList>
    </citation>
    <scope>NUCLEOTIDE SEQUENCE [LARGE SCALE GENOMIC DNA]</scope>
    <source>
        <strain evidence="2 3">A21</strain>
    </source>
</reference>
<protein>
    <recommendedName>
        <fullName evidence="1">Cell division coordinator CpoB</fullName>
    </recommendedName>
</protein>
<name>A0A844CRQ6_9RHOB</name>
<evidence type="ECO:0000313" key="3">
    <source>
        <dbReference type="Proteomes" id="UP000564704"/>
    </source>
</evidence>
<proteinExistence type="inferred from homology"/>
<evidence type="ECO:0000256" key="1">
    <source>
        <dbReference type="HAMAP-Rule" id="MF_02066"/>
    </source>
</evidence>
<dbReference type="RefSeq" id="WP_154151995.1">
    <property type="nucleotide sequence ID" value="NZ_SZWE01000001.1"/>
</dbReference>